<organism evidence="3 4">
    <name type="scientific">Prorocentrum cordatum</name>
    <dbReference type="NCBI Taxonomy" id="2364126"/>
    <lineage>
        <taxon>Eukaryota</taxon>
        <taxon>Sar</taxon>
        <taxon>Alveolata</taxon>
        <taxon>Dinophyceae</taxon>
        <taxon>Prorocentrales</taxon>
        <taxon>Prorocentraceae</taxon>
        <taxon>Prorocentrum</taxon>
    </lineage>
</organism>
<feature type="compositionally biased region" description="Pro residues" evidence="1">
    <location>
        <begin position="182"/>
        <end position="192"/>
    </location>
</feature>
<feature type="domain" description="F5/8 type C" evidence="2">
    <location>
        <begin position="49"/>
        <end position="163"/>
    </location>
</feature>
<sequence>MSNKNDLMNSASLGTGKLKQEFFNVTNRGMETVAWSQDTSWVVDWETAHSTQVGTNTMDGNTNTMWNAGGVPRYHNAWWIEFNLGSEYTLQGIRIQNWGDTTHDVTKAVLYTSTAQGGTFNSVVASLGSVTAGISTVQDFDVDYDTPVQHLRLVITQTATGYQPYIREIAFQLEDSQTPSPTSSPTPSPTPIRRPARRPARRRVRRRVRRPARRPVSRARRLPLEIPTFKICMASGMT</sequence>
<evidence type="ECO:0000256" key="1">
    <source>
        <dbReference type="SAM" id="MobiDB-lite"/>
    </source>
</evidence>
<keyword evidence="4" id="KW-1185">Reference proteome</keyword>
<feature type="region of interest" description="Disordered" evidence="1">
    <location>
        <begin position="174"/>
        <end position="216"/>
    </location>
</feature>
<dbReference type="Proteomes" id="UP001189429">
    <property type="component" value="Unassembled WGS sequence"/>
</dbReference>
<dbReference type="Pfam" id="PF00754">
    <property type="entry name" value="F5_F8_type_C"/>
    <property type="match status" value="1"/>
</dbReference>
<dbReference type="InterPro" id="IPR008979">
    <property type="entry name" value="Galactose-bd-like_sf"/>
</dbReference>
<evidence type="ECO:0000313" key="3">
    <source>
        <dbReference type="EMBL" id="CAK0821045.1"/>
    </source>
</evidence>
<proteinExistence type="predicted"/>
<feature type="compositionally biased region" description="Basic residues" evidence="1">
    <location>
        <begin position="194"/>
        <end position="216"/>
    </location>
</feature>
<evidence type="ECO:0000313" key="4">
    <source>
        <dbReference type="Proteomes" id="UP001189429"/>
    </source>
</evidence>
<dbReference type="EMBL" id="CAUYUJ010007521">
    <property type="protein sequence ID" value="CAK0821045.1"/>
    <property type="molecule type" value="Genomic_DNA"/>
</dbReference>
<evidence type="ECO:0000259" key="2">
    <source>
        <dbReference type="Pfam" id="PF00754"/>
    </source>
</evidence>
<comment type="caution">
    <text evidence="3">The sequence shown here is derived from an EMBL/GenBank/DDBJ whole genome shotgun (WGS) entry which is preliminary data.</text>
</comment>
<accession>A0ABN9RS01</accession>
<name>A0ABN9RS01_9DINO</name>
<protein>
    <recommendedName>
        <fullName evidence="2">F5/8 type C domain-containing protein</fullName>
    </recommendedName>
</protein>
<gene>
    <name evidence="3" type="ORF">PCOR1329_LOCUS22478</name>
</gene>
<reference evidence="3" key="1">
    <citation type="submission" date="2023-10" db="EMBL/GenBank/DDBJ databases">
        <authorList>
            <person name="Chen Y."/>
            <person name="Shah S."/>
            <person name="Dougan E. K."/>
            <person name="Thang M."/>
            <person name="Chan C."/>
        </authorList>
    </citation>
    <scope>NUCLEOTIDE SEQUENCE [LARGE SCALE GENOMIC DNA]</scope>
</reference>
<dbReference type="SUPFAM" id="SSF49785">
    <property type="entry name" value="Galactose-binding domain-like"/>
    <property type="match status" value="1"/>
</dbReference>
<dbReference type="InterPro" id="IPR000421">
    <property type="entry name" value="FA58C"/>
</dbReference>
<dbReference type="Gene3D" id="2.60.120.260">
    <property type="entry name" value="Galactose-binding domain-like"/>
    <property type="match status" value="1"/>
</dbReference>